<evidence type="ECO:0000313" key="2">
    <source>
        <dbReference type="EMBL" id="PIG88627.1"/>
    </source>
</evidence>
<proteinExistence type="predicted"/>
<dbReference type="InterPro" id="IPR002575">
    <property type="entry name" value="Aminoglycoside_PTrfase"/>
</dbReference>
<evidence type="ECO:0000313" key="3">
    <source>
        <dbReference type="Proteomes" id="UP000231358"/>
    </source>
</evidence>
<dbReference type="AlphaFoldDB" id="A0A2G7G737"/>
<dbReference type="PANTHER" id="PTHR36091:SF2">
    <property type="entry name" value="AMINOGLYCOSIDE PHOSPHOTRANSFERASE DOMAIN-CONTAINING PROTEIN"/>
    <property type="match status" value="1"/>
</dbReference>
<dbReference type="CDD" id="cd05120">
    <property type="entry name" value="APH_ChoK_like"/>
    <property type="match status" value="1"/>
</dbReference>
<name>A0A2G7G737_9EURO</name>
<dbReference type="Pfam" id="PF01636">
    <property type="entry name" value="APH"/>
    <property type="match status" value="1"/>
</dbReference>
<dbReference type="PANTHER" id="PTHR36091">
    <property type="entry name" value="ALTERED INHERITANCE OF MITOCHONDRIA PROTEIN 9, MITOCHONDRIAL"/>
    <property type="match status" value="1"/>
</dbReference>
<protein>
    <recommendedName>
        <fullName evidence="1">Aminoglycoside phosphotransferase domain-containing protein</fullName>
    </recommendedName>
</protein>
<dbReference type="Gene3D" id="3.30.200.20">
    <property type="entry name" value="Phosphorylase Kinase, domain 1"/>
    <property type="match status" value="1"/>
</dbReference>
<feature type="domain" description="Aminoglycoside phosphotransferase" evidence="1">
    <location>
        <begin position="64"/>
        <end position="326"/>
    </location>
</feature>
<organism evidence="2 3">
    <name type="scientific">Aspergillus arachidicola</name>
    <dbReference type="NCBI Taxonomy" id="656916"/>
    <lineage>
        <taxon>Eukaryota</taxon>
        <taxon>Fungi</taxon>
        <taxon>Dikarya</taxon>
        <taxon>Ascomycota</taxon>
        <taxon>Pezizomycotina</taxon>
        <taxon>Eurotiomycetes</taxon>
        <taxon>Eurotiomycetidae</taxon>
        <taxon>Eurotiales</taxon>
        <taxon>Aspergillaceae</taxon>
        <taxon>Aspergillus</taxon>
        <taxon>Aspergillus subgen. Circumdati</taxon>
    </lineage>
</organism>
<keyword evidence="3" id="KW-1185">Reference proteome</keyword>
<reference evidence="2 3" key="1">
    <citation type="submission" date="2017-05" db="EMBL/GenBank/DDBJ databases">
        <title>Genome sequence for an aflatoxigenic pathogen of Argentinian peanut, Aspergillus arachidicola.</title>
        <authorList>
            <person name="Moore G."/>
            <person name="Beltz S.B."/>
            <person name="Mack B.M."/>
        </authorList>
    </citation>
    <scope>NUCLEOTIDE SEQUENCE [LARGE SCALE GENOMIC DNA]</scope>
    <source>
        <strain evidence="2 3">CBS 117610</strain>
    </source>
</reference>
<dbReference type="GO" id="GO:0005739">
    <property type="term" value="C:mitochondrion"/>
    <property type="evidence" value="ECO:0007669"/>
    <property type="project" value="TreeGrafter"/>
</dbReference>
<dbReference type="SUPFAM" id="SSF56112">
    <property type="entry name" value="Protein kinase-like (PK-like)"/>
    <property type="match status" value="1"/>
</dbReference>
<sequence>MSIPSCFRWSSNSTRYDALFKNTSRRWIYNEAERLKERYVEFNPAELQRVVGNAIQQDLCPSIVKIAEGGFNKVFLLVAKDGRDIIARIPTPIAGPPRYTTASEVATMNFLRVILGLPVPKVLAYSATSDNPVGAEYIIMDRVDGESLSSKWLTLKTEEVINITKQLADMEQKIFSFQFPGYGSLYHECDIEGQSHISIDEGDFCIGPLAARQFWHGERSQMDIDRGPWISPEDCFTSAARREVAWTREHAKPQPRRRFLLPTNYNIDPSQHVSLLSRFLKIAPFLVPPEPGLSSPTLRHPDLSLSNILLEPGSNKIASIIDWQDAIIFPLFMQAGYPAFCEHDSSRSQSLQIPTLPENFNEMCAKEQLQARGKLRLEEANLFYTAATGIYNDAHINALNISHRAMRQYLFQQTGYPWDADLINLNAALVGVTSPQVWSSITSLPCPVSFKDEERETAMKESSEWNESESLLSTIRNHLGIDLEGGTELENYEWAHHQNLQFRMELTRQSEEHEREVCWQNWPYKDDGDCSSPPSLE</sequence>
<accession>A0A2G7G737</accession>
<dbReference type="Gene3D" id="3.90.1200.10">
    <property type="match status" value="1"/>
</dbReference>
<comment type="caution">
    <text evidence="2">The sequence shown here is derived from an EMBL/GenBank/DDBJ whole genome shotgun (WGS) entry which is preliminary data.</text>
</comment>
<evidence type="ECO:0000259" key="1">
    <source>
        <dbReference type="Pfam" id="PF01636"/>
    </source>
</evidence>
<dbReference type="InterPro" id="IPR051035">
    <property type="entry name" value="Mito_inheritance_9"/>
</dbReference>
<gene>
    <name evidence="2" type="ORF">AARAC_000459</name>
</gene>
<dbReference type="Proteomes" id="UP000231358">
    <property type="component" value="Unassembled WGS sequence"/>
</dbReference>
<dbReference type="InterPro" id="IPR011009">
    <property type="entry name" value="Kinase-like_dom_sf"/>
</dbReference>
<dbReference type="EMBL" id="NEXV01000096">
    <property type="protein sequence ID" value="PIG88627.1"/>
    <property type="molecule type" value="Genomic_DNA"/>
</dbReference>